<sequence length="732" mass="79693">MSSLAEVKTTRRGLFKAAAMAAAGAAGSGLLGGLAPARAAEKGPAAIPFESKFSVCDMCFNRCGMIARVQNGVVVKLDPNPKFTKSRGMLCARGNAGVAQVYDPDRLRYPLLRDGARGEGKWKRISWDEALDIAAEKMRQVREKYSPSGQLFTAGADMQSEFVSRFAEVFGSFNVTSHESLCLLSLNRAFLDTFGEAPYADVINSKYIVMAGANRFEALVTPDSIDLMDAMQRGCKLVVLDPRHTKTAALASEWHAIRPGTDLAFMLAVAHVIIAEKLYDPKFIAEKTFGFDELAAHVAGCTPAFAEAQCGIPAADVARIARELAAAAPASMVYPGRRSSDYVNSSQIRRGYAIVNALLGNWDKPGGLLAARQVGLTPVPADPPWYDDNQEDRLDAEMSPMLFEHDGSFVHTRDAVLAGEPYPVKGWFIFKTNPMQTAPNRKKTIRMMETMDFVTVVDITMSDTAWYADLVLPAPSALERTDPCAGLQGSSACACVVKRDPVIGAMYESRPLFEIVKGLAARLDLAEHFDFTIPEYRAKQLAKLNGAEAVLDRDGVYYNPGQVYGVYEGRIFKTKSHKIELYNQRYAELGIDPLPVYTPPSTVAEDSFRLVIGRNALVTQTSTQNNALLGRFVPDNDLWIHPDPAQRLGIRDGERVVVESKIGKGELAARVTRKIRPDTVYMLSGFGTLSGGLSRIKGKGASIAEIIEDAADALCGNAAMHETLVTVKRKVA</sequence>
<dbReference type="Gene3D" id="2.40.40.20">
    <property type="match status" value="1"/>
</dbReference>
<dbReference type="InterPro" id="IPR009010">
    <property type="entry name" value="Asp_de-COase-like_dom_sf"/>
</dbReference>
<dbReference type="Pfam" id="PF01568">
    <property type="entry name" value="Molydop_binding"/>
    <property type="match status" value="1"/>
</dbReference>
<evidence type="ECO:0000256" key="8">
    <source>
        <dbReference type="ARBA" id="ARBA00023004"/>
    </source>
</evidence>
<dbReference type="Gene3D" id="3.30.2070.10">
    <property type="entry name" value="Formate dehydrogenase/DMSO reductase"/>
    <property type="match status" value="1"/>
</dbReference>
<dbReference type="GO" id="GO:0046872">
    <property type="term" value="F:metal ion binding"/>
    <property type="evidence" value="ECO:0007669"/>
    <property type="project" value="UniProtKB-KW"/>
</dbReference>
<dbReference type="InterPro" id="IPR006655">
    <property type="entry name" value="Mopterin_OxRdtase_prok_CS"/>
</dbReference>
<dbReference type="EMBL" id="LNQE01000298">
    <property type="protein sequence ID" value="KUG27702.1"/>
    <property type="molecule type" value="Genomic_DNA"/>
</dbReference>
<dbReference type="Gene3D" id="3.40.50.740">
    <property type="match status" value="1"/>
</dbReference>
<dbReference type="InterPro" id="IPR006657">
    <property type="entry name" value="MoPterin_dinucl-bd_dom"/>
</dbReference>
<dbReference type="SUPFAM" id="SSF53706">
    <property type="entry name" value="Formate dehydrogenase/DMSO reductase, domains 1-3"/>
    <property type="match status" value="1"/>
</dbReference>
<dbReference type="SUPFAM" id="SSF50692">
    <property type="entry name" value="ADC-like"/>
    <property type="match status" value="1"/>
</dbReference>
<dbReference type="Gene3D" id="3.40.228.10">
    <property type="entry name" value="Dimethylsulfoxide Reductase, domain 2"/>
    <property type="match status" value="1"/>
</dbReference>
<dbReference type="GO" id="GO:0016491">
    <property type="term" value="F:oxidoreductase activity"/>
    <property type="evidence" value="ECO:0007669"/>
    <property type="project" value="UniProtKB-KW"/>
</dbReference>
<keyword evidence="5" id="KW-0479">Metal-binding</keyword>
<dbReference type="Gene3D" id="2.20.25.90">
    <property type="entry name" value="ADC-like domains"/>
    <property type="match status" value="1"/>
</dbReference>
<evidence type="ECO:0000256" key="2">
    <source>
        <dbReference type="ARBA" id="ARBA00010312"/>
    </source>
</evidence>
<reference evidence="11" key="1">
    <citation type="journal article" date="2015" name="Proc. Natl. Acad. Sci. U.S.A.">
        <title>Networks of energetic and metabolic interactions define dynamics in microbial communities.</title>
        <authorList>
            <person name="Embree M."/>
            <person name="Liu J.K."/>
            <person name="Al-Bassam M.M."/>
            <person name="Zengler K."/>
        </authorList>
    </citation>
    <scope>NUCLEOTIDE SEQUENCE</scope>
</reference>
<dbReference type="PROSITE" id="PS51669">
    <property type="entry name" value="4FE4S_MOW_BIS_MGD"/>
    <property type="match status" value="1"/>
</dbReference>
<dbReference type="SMART" id="SM00926">
    <property type="entry name" value="Molybdop_Fe4S4"/>
    <property type="match status" value="1"/>
</dbReference>
<comment type="caution">
    <text evidence="11">The sequence shown here is derived from an EMBL/GenBank/DDBJ whole genome shotgun (WGS) entry which is preliminary data.</text>
</comment>
<dbReference type="GO" id="GO:0043546">
    <property type="term" value="F:molybdopterin cofactor binding"/>
    <property type="evidence" value="ECO:0007669"/>
    <property type="project" value="InterPro"/>
</dbReference>
<dbReference type="GO" id="GO:0051539">
    <property type="term" value="F:4 iron, 4 sulfur cluster binding"/>
    <property type="evidence" value="ECO:0007669"/>
    <property type="project" value="UniProtKB-KW"/>
</dbReference>
<dbReference type="PROSITE" id="PS00932">
    <property type="entry name" value="MOLYBDOPTERIN_PROK_3"/>
    <property type="match status" value="1"/>
</dbReference>
<dbReference type="InterPro" id="IPR050612">
    <property type="entry name" value="Prok_Mopterin_Oxidored"/>
</dbReference>
<name>A0A0W8G3P5_9ZZZZ</name>
<comment type="cofactor">
    <cofactor evidence="1">
        <name>Mo-bis(molybdopterin guanine dinucleotide)</name>
        <dbReference type="ChEBI" id="CHEBI:60539"/>
    </cofactor>
</comment>
<evidence type="ECO:0000256" key="1">
    <source>
        <dbReference type="ARBA" id="ARBA00001942"/>
    </source>
</evidence>
<evidence type="ECO:0000256" key="9">
    <source>
        <dbReference type="ARBA" id="ARBA00023014"/>
    </source>
</evidence>
<dbReference type="PANTHER" id="PTHR43742">
    <property type="entry name" value="TRIMETHYLAMINE-N-OXIDE REDUCTASE"/>
    <property type="match status" value="1"/>
</dbReference>
<accession>A0A0W8G3P5</accession>
<dbReference type="PROSITE" id="PS51318">
    <property type="entry name" value="TAT"/>
    <property type="match status" value="1"/>
</dbReference>
<proteinExistence type="inferred from homology"/>
<protein>
    <submittedName>
        <fullName evidence="11">Anaerobic dehydrogenase, typically selenocysteine-containing</fullName>
    </submittedName>
</protein>
<keyword evidence="4" id="KW-0500">Molybdenum</keyword>
<keyword evidence="7" id="KW-0560">Oxidoreductase</keyword>
<keyword evidence="9" id="KW-0411">Iron-sulfur</keyword>
<dbReference type="CDD" id="cd02778">
    <property type="entry name" value="MopB_CT_Thiosulfate-R-like"/>
    <property type="match status" value="1"/>
</dbReference>
<evidence type="ECO:0000256" key="3">
    <source>
        <dbReference type="ARBA" id="ARBA00022485"/>
    </source>
</evidence>
<keyword evidence="6" id="KW-0732">Signal</keyword>
<evidence type="ECO:0000256" key="6">
    <source>
        <dbReference type="ARBA" id="ARBA00022729"/>
    </source>
</evidence>
<comment type="similarity">
    <text evidence="2">Belongs to the prokaryotic molybdopterin-containing oxidoreductase family.</text>
</comment>
<evidence type="ECO:0000256" key="5">
    <source>
        <dbReference type="ARBA" id="ARBA00022723"/>
    </source>
</evidence>
<keyword evidence="8" id="KW-0408">Iron</keyword>
<evidence type="ECO:0000256" key="7">
    <source>
        <dbReference type="ARBA" id="ARBA00023002"/>
    </source>
</evidence>
<dbReference type="PANTHER" id="PTHR43742:SF9">
    <property type="entry name" value="TETRATHIONATE REDUCTASE SUBUNIT A"/>
    <property type="match status" value="1"/>
</dbReference>
<dbReference type="Pfam" id="PF04879">
    <property type="entry name" value="Molybdop_Fe4S4"/>
    <property type="match status" value="1"/>
</dbReference>
<dbReference type="InterPro" id="IPR006963">
    <property type="entry name" value="Mopterin_OxRdtase_4Fe-4S_dom"/>
</dbReference>
<dbReference type="InterPro" id="IPR006656">
    <property type="entry name" value="Mopterin_OxRdtase"/>
</dbReference>
<feature type="domain" description="4Fe-4S Mo/W bis-MGD-type" evidence="10">
    <location>
        <begin position="49"/>
        <end position="105"/>
    </location>
</feature>
<gene>
    <name evidence="11" type="ORF">ASZ90_002449</name>
</gene>
<dbReference type="AlphaFoldDB" id="A0A0W8G3P5"/>
<evidence type="ECO:0000259" key="10">
    <source>
        <dbReference type="PROSITE" id="PS51669"/>
    </source>
</evidence>
<dbReference type="InterPro" id="IPR006311">
    <property type="entry name" value="TAT_signal"/>
</dbReference>
<evidence type="ECO:0000313" key="11">
    <source>
        <dbReference type="EMBL" id="KUG27702.1"/>
    </source>
</evidence>
<dbReference type="CDD" id="cd02755">
    <property type="entry name" value="MopB_Thiosulfate-R-like"/>
    <property type="match status" value="1"/>
</dbReference>
<dbReference type="Pfam" id="PF00384">
    <property type="entry name" value="Molybdopterin"/>
    <property type="match status" value="1"/>
</dbReference>
<evidence type="ECO:0000256" key="4">
    <source>
        <dbReference type="ARBA" id="ARBA00022505"/>
    </source>
</evidence>
<keyword evidence="3" id="KW-0004">4Fe-4S</keyword>
<organism evidence="11">
    <name type="scientific">hydrocarbon metagenome</name>
    <dbReference type="NCBI Taxonomy" id="938273"/>
    <lineage>
        <taxon>unclassified sequences</taxon>
        <taxon>metagenomes</taxon>
        <taxon>ecological metagenomes</taxon>
    </lineage>
</organism>